<dbReference type="SUPFAM" id="SSF52172">
    <property type="entry name" value="CheY-like"/>
    <property type="match status" value="1"/>
</dbReference>
<dbReference type="GO" id="GO:0003677">
    <property type="term" value="F:DNA binding"/>
    <property type="evidence" value="ECO:0007669"/>
    <property type="project" value="InterPro"/>
</dbReference>
<gene>
    <name evidence="8" type="ORF">AWM74_05290</name>
</gene>
<evidence type="ECO:0000256" key="5">
    <source>
        <dbReference type="PROSITE-ProRule" id="PRU00169"/>
    </source>
</evidence>
<evidence type="ECO:0000313" key="9">
    <source>
        <dbReference type="Proteomes" id="UP000067698"/>
    </source>
</evidence>
<keyword evidence="5" id="KW-0597">Phosphoprotein</keyword>
<evidence type="ECO:0008006" key="10">
    <source>
        <dbReference type="Google" id="ProtNLM"/>
    </source>
</evidence>
<dbReference type="InterPro" id="IPR007492">
    <property type="entry name" value="LytTR_DNA-bd_dom"/>
</dbReference>
<reference evidence="9" key="2">
    <citation type="submission" date="2016-01" db="EMBL/GenBank/DDBJ databases">
        <title>Six Aerococcus type strain genome sequencing and assembly using PacBio and Illumina Hiseq.</title>
        <authorList>
            <person name="Carkaci D."/>
            <person name="Dargis R."/>
            <person name="Nielsen X.C."/>
            <person name="Skovgaard O."/>
            <person name="Fuursted K."/>
            <person name="Christensen J.J."/>
        </authorList>
    </citation>
    <scope>NUCLEOTIDE SEQUENCE [LARGE SCALE GENOMIC DNA]</scope>
    <source>
        <strain evidence="9">CCUG28094</strain>
    </source>
</reference>
<dbReference type="RefSeq" id="WP_026465661.1">
    <property type="nucleotide sequence ID" value="NZ_CP014162.1"/>
</dbReference>
<protein>
    <recommendedName>
        <fullName evidence="10">Response regulator transcription factor</fullName>
    </recommendedName>
</protein>
<evidence type="ECO:0000256" key="3">
    <source>
        <dbReference type="ARBA" id="ARBA00023159"/>
    </source>
</evidence>
<dbReference type="EMBL" id="CP014162">
    <property type="protein sequence ID" value="AMB97680.1"/>
    <property type="molecule type" value="Genomic_DNA"/>
</dbReference>
<evidence type="ECO:0000259" key="7">
    <source>
        <dbReference type="PROSITE" id="PS50930"/>
    </source>
</evidence>
<evidence type="ECO:0000256" key="1">
    <source>
        <dbReference type="ARBA" id="ARBA00022490"/>
    </source>
</evidence>
<dbReference type="PANTHER" id="PTHR37299">
    <property type="entry name" value="TRANSCRIPTIONAL REGULATOR-RELATED"/>
    <property type="match status" value="1"/>
</dbReference>
<comment type="function">
    <text evidence="4">Required for high-level post-exponential phase expression of a series of secreted proteins.</text>
</comment>
<evidence type="ECO:0000259" key="6">
    <source>
        <dbReference type="PROSITE" id="PS50110"/>
    </source>
</evidence>
<feature type="domain" description="HTH LytTR-type" evidence="7">
    <location>
        <begin position="140"/>
        <end position="241"/>
    </location>
</feature>
<reference evidence="8 9" key="1">
    <citation type="journal article" date="2016" name="Genome Announc.">
        <title>Complete Genome Sequences of Aerococcus christensenii CCUG 28831T, Aerococcus sanguinicola CCUG 43001T, Aerococcus urinae CCUG 36881T, Aerococcus urinaeequi CCUG 28094T, Aerococcus urinaehominis CCUG 42038 BT, and Aerococcus viridans CCUG 4311T.</title>
        <authorList>
            <person name="Carkaci D."/>
            <person name="Dargis R."/>
            <person name="Nielsen X.C."/>
            <person name="Skovgaard O."/>
            <person name="Fuursted K."/>
            <person name="Christensen J.J."/>
        </authorList>
    </citation>
    <scope>NUCLEOTIDE SEQUENCE [LARGE SCALE GENOMIC DNA]</scope>
    <source>
        <strain evidence="8 9">CCUG28094</strain>
    </source>
</reference>
<proteinExistence type="predicted"/>
<name>A0AAC8X0W6_9LACT</name>
<evidence type="ECO:0000313" key="8">
    <source>
        <dbReference type="EMBL" id="AMB97680.1"/>
    </source>
</evidence>
<dbReference type="PROSITE" id="PS50110">
    <property type="entry name" value="RESPONSE_REGULATORY"/>
    <property type="match status" value="1"/>
</dbReference>
<keyword evidence="1" id="KW-0963">Cytoplasm</keyword>
<dbReference type="Proteomes" id="UP000067698">
    <property type="component" value="Chromosome"/>
</dbReference>
<dbReference type="InterPro" id="IPR011006">
    <property type="entry name" value="CheY-like_superfamily"/>
</dbReference>
<dbReference type="GeneID" id="92866963"/>
<dbReference type="Gene3D" id="3.40.50.2300">
    <property type="match status" value="1"/>
</dbReference>
<dbReference type="AlphaFoldDB" id="A0AAC8X0W6"/>
<keyword evidence="2" id="KW-0902">Two-component regulatory system</keyword>
<feature type="modified residue" description="4-aspartylphosphate" evidence="5">
    <location>
        <position position="59"/>
    </location>
</feature>
<dbReference type="Gene3D" id="2.40.50.1020">
    <property type="entry name" value="LytTr DNA-binding domain"/>
    <property type="match status" value="1"/>
</dbReference>
<dbReference type="InterPro" id="IPR001789">
    <property type="entry name" value="Sig_transdc_resp-reg_receiver"/>
</dbReference>
<accession>A0AAC8X0W6</accession>
<dbReference type="GO" id="GO:0000156">
    <property type="term" value="F:phosphorelay response regulator activity"/>
    <property type="evidence" value="ECO:0007669"/>
    <property type="project" value="InterPro"/>
</dbReference>
<dbReference type="InterPro" id="IPR046947">
    <property type="entry name" value="LytR-like"/>
</dbReference>
<evidence type="ECO:0000256" key="4">
    <source>
        <dbReference type="ARBA" id="ARBA00037164"/>
    </source>
</evidence>
<dbReference type="SMART" id="SM00850">
    <property type="entry name" value="LytTR"/>
    <property type="match status" value="1"/>
</dbReference>
<sequence>MRIIFLEDSIYQQAYLKKLSIKLGERFSIREKNIVITSKVEEVIDCAKHHIGRTLFFLDLEIYDDPMYGYKVAREIRKFDIFSNIVIITSHNELMDLAFDYKISAIDFIDKKILRIEDKIFENVAIFQEKLRLNSSSPVLTIDNKFEFFKIPISEIFYIETSHVPHKLHLVGEHQDINFYGKLKNILLVDPLFVQTHKANVVNVANIQQVDKKNRRIIFRNGIETNLISRCYFNQLVESLN</sequence>
<keyword evidence="3" id="KW-0010">Activator</keyword>
<dbReference type="PANTHER" id="PTHR37299:SF3">
    <property type="entry name" value="STAGE 0 SPORULATION PROTEIN A HOMOLOG"/>
    <property type="match status" value="1"/>
</dbReference>
<dbReference type="Pfam" id="PF04397">
    <property type="entry name" value="LytTR"/>
    <property type="match status" value="1"/>
</dbReference>
<organism evidence="8 9">
    <name type="scientific">Aerococcus urinaeequi</name>
    <dbReference type="NCBI Taxonomy" id="51665"/>
    <lineage>
        <taxon>Bacteria</taxon>
        <taxon>Bacillati</taxon>
        <taxon>Bacillota</taxon>
        <taxon>Bacilli</taxon>
        <taxon>Lactobacillales</taxon>
        <taxon>Aerococcaceae</taxon>
        <taxon>Aerococcus</taxon>
    </lineage>
</organism>
<evidence type="ECO:0000256" key="2">
    <source>
        <dbReference type="ARBA" id="ARBA00023012"/>
    </source>
</evidence>
<dbReference type="PROSITE" id="PS50930">
    <property type="entry name" value="HTH_LYTTR"/>
    <property type="match status" value="1"/>
</dbReference>
<feature type="domain" description="Response regulatory" evidence="6">
    <location>
        <begin position="2"/>
        <end position="126"/>
    </location>
</feature>